<protein>
    <submittedName>
        <fullName evidence="1">Rod shape-determining protein MreD</fullName>
    </submittedName>
</protein>
<proteinExistence type="predicted"/>
<dbReference type="EMBL" id="SRZC01000026">
    <property type="protein sequence ID" value="TGX80438.1"/>
    <property type="molecule type" value="Genomic_DNA"/>
</dbReference>
<reference evidence="1" key="1">
    <citation type="submission" date="2019-04" db="EMBL/GenBank/DDBJ databases">
        <title>Microbes associate with the intestines of laboratory mice.</title>
        <authorList>
            <person name="Navarre W."/>
            <person name="Wong E."/>
            <person name="Huang K."/>
            <person name="Tropini C."/>
            <person name="Ng K."/>
            <person name="Yu B."/>
        </authorList>
    </citation>
    <scope>NUCLEOTIDE SEQUENCE</scope>
    <source>
        <strain evidence="1">NM73_A23</strain>
    </source>
</reference>
<dbReference type="Proteomes" id="UP000308886">
    <property type="component" value="Unassembled WGS sequence"/>
</dbReference>
<comment type="caution">
    <text evidence="1">The sequence shown here is derived from an EMBL/GenBank/DDBJ whole genome shotgun (WGS) entry which is preliminary data.</text>
</comment>
<sequence length="166" mass="18804">MSIDFFKRLALLSLLVLLQALVLNHIHVFSCATPLLYILIVLQFSTAQPRWSILLWSFTTGLLMDIFSNTPGVAAASMTFIGFIQPSVLRMFLSKEKIEEECSPSLKELGWLKFVSYTFILTFIYSLLFCTLEAFSFFNITIWAESVGGSTVITLLMLIAVEKIRE</sequence>
<evidence type="ECO:0000313" key="1">
    <source>
        <dbReference type="EMBL" id="TGX80438.1"/>
    </source>
</evidence>
<organism evidence="1 2">
    <name type="scientific">Palleniella muris</name>
    <dbReference type="NCBI Taxonomy" id="3038145"/>
    <lineage>
        <taxon>Bacteria</taxon>
        <taxon>Pseudomonadati</taxon>
        <taxon>Bacteroidota</taxon>
        <taxon>Bacteroidia</taxon>
        <taxon>Bacteroidales</taxon>
        <taxon>Prevotellaceae</taxon>
        <taxon>Palleniella</taxon>
    </lineage>
</organism>
<accession>A0AC61QMI1</accession>
<name>A0AC61QMI1_9BACT</name>
<evidence type="ECO:0000313" key="2">
    <source>
        <dbReference type="Proteomes" id="UP000308886"/>
    </source>
</evidence>
<gene>
    <name evidence="1" type="primary">mreD</name>
    <name evidence="1" type="ORF">E5358_12950</name>
</gene>
<keyword evidence="2" id="KW-1185">Reference proteome</keyword>